<proteinExistence type="predicted"/>
<sequence>MTASSDPTQPATCQTYQVPSELLQPLWLRSRESLIDDGLVYDPIAARACQRCHLSSECLAGDIDQKQLLHATLTQLCDMEVSRFLTRHPNAWIINVGAGLDTRFYRLDNGICHWIEVDVDETLLWRQKLFHHSERYKMMCGSVPDMQWLDQLAIPDNAPILVVCEQALLLQPRNQVAHFVQKLGRHFSHAQACLVLAGDKSQSHWGKKMGCSVYKHGLKDPVTSVLSWLPWIDRIKARSPVEHNCKRWRAWQKLVSKLPFIKHRLTPSMIHLGW</sequence>
<dbReference type="AlphaFoldDB" id="A0A557NXU7"/>
<dbReference type="InterPro" id="IPR007213">
    <property type="entry name" value="Ppm1/Ppm2/Tcmp"/>
</dbReference>
<accession>A0A557NXU7</accession>
<evidence type="ECO:0000313" key="5">
    <source>
        <dbReference type="Proteomes" id="UP000319828"/>
    </source>
</evidence>
<evidence type="ECO:0000313" key="4">
    <source>
        <dbReference type="EMBL" id="TVO33227.1"/>
    </source>
</evidence>
<dbReference type="OrthoDB" id="9800233at2"/>
<dbReference type="PANTHER" id="PTHR43619:SF2">
    <property type="entry name" value="S-ADENOSYL-L-METHIONINE-DEPENDENT METHYLTRANSFERASES SUPERFAMILY PROTEIN"/>
    <property type="match status" value="1"/>
</dbReference>
<comment type="caution">
    <text evidence="4">The sequence shown here is derived from an EMBL/GenBank/DDBJ whole genome shotgun (WGS) entry which is preliminary data.</text>
</comment>
<keyword evidence="6" id="KW-1185">Reference proteome</keyword>
<keyword evidence="1 4" id="KW-0489">Methyltransferase</keyword>
<evidence type="ECO:0000256" key="2">
    <source>
        <dbReference type="ARBA" id="ARBA00022679"/>
    </source>
</evidence>
<reference evidence="3" key="1">
    <citation type="journal article" date="2014" name="Int. J. Syst. Evol. Microbiol.">
        <title>Complete genome of a new Firmicutes species belonging to the dominant human colonic microbiota ('Ruminococcus bicirculans') reveals two chromosomes and a selective capacity to utilize plant glucans.</title>
        <authorList>
            <consortium name="NISC Comparative Sequencing Program"/>
            <person name="Wegmann U."/>
            <person name="Louis P."/>
            <person name="Goesmann A."/>
            <person name="Henrissat B."/>
            <person name="Duncan S.H."/>
            <person name="Flint H.J."/>
        </authorList>
    </citation>
    <scope>NUCLEOTIDE SEQUENCE</scope>
    <source>
        <strain evidence="3">NBRC 111146</strain>
    </source>
</reference>
<evidence type="ECO:0000313" key="3">
    <source>
        <dbReference type="EMBL" id="GLT13253.1"/>
    </source>
</evidence>
<dbReference type="PIRSF" id="PIRSF028177">
    <property type="entry name" value="Polyketide_synth_Omtfrase_TcmP"/>
    <property type="match status" value="1"/>
</dbReference>
<dbReference type="InterPro" id="IPR016874">
    <property type="entry name" value="TcmP-like"/>
</dbReference>
<evidence type="ECO:0000256" key="1">
    <source>
        <dbReference type="ARBA" id="ARBA00022603"/>
    </source>
</evidence>
<dbReference type="RefSeq" id="WP_089125059.1">
    <property type="nucleotide sequence ID" value="NZ_BSPV01000002.1"/>
</dbReference>
<evidence type="ECO:0000313" key="6">
    <source>
        <dbReference type="Proteomes" id="UP001157156"/>
    </source>
</evidence>
<keyword evidence="2 4" id="KW-0808">Transferase</keyword>
<reference evidence="6" key="2">
    <citation type="journal article" date="2019" name="Int. J. Syst. Evol. Microbiol.">
        <title>The Global Catalogue of Microorganisms (GCM) 10K type strain sequencing project: providing services to taxonomists for standard genome sequencing and annotation.</title>
        <authorList>
            <consortium name="The Broad Institute Genomics Platform"/>
            <consortium name="The Broad Institute Genome Sequencing Center for Infectious Disease"/>
            <person name="Wu L."/>
            <person name="Ma J."/>
        </authorList>
    </citation>
    <scope>NUCLEOTIDE SEQUENCE [LARGE SCALE GENOMIC DNA]</scope>
    <source>
        <strain evidence="6">NBRC 111146</strain>
    </source>
</reference>
<reference evidence="4 5" key="3">
    <citation type="submission" date="2019-07" db="EMBL/GenBank/DDBJ databases">
        <title>The draft genome sequence of Vibrio algivorus M1486.</title>
        <authorList>
            <person name="Meng X."/>
        </authorList>
    </citation>
    <scope>NUCLEOTIDE SEQUENCE [LARGE SCALE GENOMIC DNA]</scope>
    <source>
        <strain evidence="4 5">M1486</strain>
    </source>
</reference>
<gene>
    <name evidence="4" type="ORF">FOF44_15965</name>
    <name evidence="3" type="ORF">GCM10007931_02270</name>
</gene>
<reference evidence="3" key="4">
    <citation type="submission" date="2023-01" db="EMBL/GenBank/DDBJ databases">
        <title>Draft genome sequence of Vibrio algivorus strain NBRC 111146.</title>
        <authorList>
            <person name="Sun Q."/>
            <person name="Mori K."/>
        </authorList>
    </citation>
    <scope>NUCLEOTIDE SEQUENCE</scope>
    <source>
        <strain evidence="3">NBRC 111146</strain>
    </source>
</reference>
<dbReference type="EMBL" id="VMKJ01000046">
    <property type="protein sequence ID" value="TVO33227.1"/>
    <property type="molecule type" value="Genomic_DNA"/>
</dbReference>
<dbReference type="Proteomes" id="UP001157156">
    <property type="component" value="Unassembled WGS sequence"/>
</dbReference>
<dbReference type="Pfam" id="PF04072">
    <property type="entry name" value="LCM"/>
    <property type="match status" value="1"/>
</dbReference>
<name>A0A557NXU7_9VIBR</name>
<dbReference type="GO" id="GO:0032259">
    <property type="term" value="P:methylation"/>
    <property type="evidence" value="ECO:0007669"/>
    <property type="project" value="UniProtKB-KW"/>
</dbReference>
<dbReference type="InterPro" id="IPR029063">
    <property type="entry name" value="SAM-dependent_MTases_sf"/>
</dbReference>
<dbReference type="Proteomes" id="UP000319828">
    <property type="component" value="Unassembled WGS sequence"/>
</dbReference>
<dbReference type="SUPFAM" id="SSF53335">
    <property type="entry name" value="S-adenosyl-L-methionine-dependent methyltransferases"/>
    <property type="match status" value="1"/>
</dbReference>
<dbReference type="GO" id="GO:0008168">
    <property type="term" value="F:methyltransferase activity"/>
    <property type="evidence" value="ECO:0007669"/>
    <property type="project" value="UniProtKB-KW"/>
</dbReference>
<protein>
    <submittedName>
        <fullName evidence="4">Class I SAM-dependent methyltransferase</fullName>
    </submittedName>
    <submittedName>
        <fullName evidence="3">O-methyltransferase</fullName>
    </submittedName>
</protein>
<dbReference type="PANTHER" id="PTHR43619">
    <property type="entry name" value="S-ADENOSYL-L-METHIONINE-DEPENDENT METHYLTRANSFERASE YKTD-RELATED"/>
    <property type="match status" value="1"/>
</dbReference>
<dbReference type="Gene3D" id="3.40.50.150">
    <property type="entry name" value="Vaccinia Virus protein VP39"/>
    <property type="match status" value="1"/>
</dbReference>
<organism evidence="4 5">
    <name type="scientific">Vibrio algivorus</name>
    <dbReference type="NCBI Taxonomy" id="1667024"/>
    <lineage>
        <taxon>Bacteria</taxon>
        <taxon>Pseudomonadati</taxon>
        <taxon>Pseudomonadota</taxon>
        <taxon>Gammaproteobacteria</taxon>
        <taxon>Vibrionales</taxon>
        <taxon>Vibrionaceae</taxon>
        <taxon>Vibrio</taxon>
    </lineage>
</organism>
<dbReference type="EMBL" id="BSPV01000002">
    <property type="protein sequence ID" value="GLT13253.1"/>
    <property type="molecule type" value="Genomic_DNA"/>
</dbReference>